<name>A0A930UV63_9ACTN</name>
<accession>A0A930UV63</accession>
<dbReference type="Proteomes" id="UP000656804">
    <property type="component" value="Unassembled WGS sequence"/>
</dbReference>
<gene>
    <name evidence="1" type="ORF">ISG29_00805</name>
</gene>
<sequence length="189" mass="19661">MRKEVAFFDSVEGGTDPALVSEAADRAAALLVRGARASSDDEVADRLLHLADTEGIEAIAEVWSGSPPDSLAGSLWRLFVLRQGVHADPVGIARDYEAGRGRADVATVVAGVADPPGPEQLRTMVDEVLRGIAGSDFADVLLRAAAFARVVSAGRAGHSERAGADVVRMLDLAEQLEAAGHAELAGRLA</sequence>
<comment type="caution">
    <text evidence="1">The sequence shown here is derived from an EMBL/GenBank/DDBJ whole genome shotgun (WGS) entry which is preliminary data.</text>
</comment>
<keyword evidence="2" id="KW-1185">Reference proteome</keyword>
<dbReference type="AlphaFoldDB" id="A0A930UV63"/>
<evidence type="ECO:0000313" key="2">
    <source>
        <dbReference type="Proteomes" id="UP000656804"/>
    </source>
</evidence>
<evidence type="ECO:0000313" key="1">
    <source>
        <dbReference type="EMBL" id="MBF4160212.1"/>
    </source>
</evidence>
<proteinExistence type="predicted"/>
<reference evidence="1" key="1">
    <citation type="submission" date="2020-11" db="EMBL/GenBank/DDBJ databases">
        <title>Nocardioides sp. CBS4Y-1, whole genome shotgun sequence.</title>
        <authorList>
            <person name="Tuo L."/>
        </authorList>
    </citation>
    <scope>NUCLEOTIDE SEQUENCE</scope>
    <source>
        <strain evidence="1">CBS4Y-1</strain>
    </source>
</reference>
<dbReference type="EMBL" id="JADIVZ010000001">
    <property type="protein sequence ID" value="MBF4160212.1"/>
    <property type="molecule type" value="Genomic_DNA"/>
</dbReference>
<evidence type="ECO:0008006" key="3">
    <source>
        <dbReference type="Google" id="ProtNLM"/>
    </source>
</evidence>
<protein>
    <recommendedName>
        <fullName evidence="3">DNA-directed RNA polymerase subunit beta</fullName>
    </recommendedName>
</protein>
<organism evidence="1 2">
    <name type="scientific">Nocardioides acrostichi</name>
    <dbReference type="NCBI Taxonomy" id="2784339"/>
    <lineage>
        <taxon>Bacteria</taxon>
        <taxon>Bacillati</taxon>
        <taxon>Actinomycetota</taxon>
        <taxon>Actinomycetes</taxon>
        <taxon>Propionibacteriales</taxon>
        <taxon>Nocardioidaceae</taxon>
        <taxon>Nocardioides</taxon>
    </lineage>
</organism>